<feature type="compositionally biased region" description="Polar residues" evidence="1">
    <location>
        <begin position="490"/>
        <end position="508"/>
    </location>
</feature>
<dbReference type="EMBL" id="JAACJN010000015">
    <property type="protein sequence ID" value="KAF5390381.1"/>
    <property type="molecule type" value="Genomic_DNA"/>
</dbReference>
<feature type="region of interest" description="Disordered" evidence="1">
    <location>
        <begin position="464"/>
        <end position="517"/>
    </location>
</feature>
<dbReference type="AlphaFoldDB" id="A0A8H5ME62"/>
<feature type="region of interest" description="Disordered" evidence="1">
    <location>
        <begin position="19"/>
        <end position="52"/>
    </location>
</feature>
<dbReference type="Proteomes" id="UP000518752">
    <property type="component" value="Unassembled WGS sequence"/>
</dbReference>
<feature type="compositionally biased region" description="Polar residues" evidence="1">
    <location>
        <begin position="19"/>
        <end position="28"/>
    </location>
</feature>
<reference evidence="2 3" key="1">
    <citation type="journal article" date="2020" name="ISME J.">
        <title>Uncovering the hidden diversity of litter-decomposition mechanisms in mushroom-forming fungi.</title>
        <authorList>
            <person name="Floudas D."/>
            <person name="Bentzer J."/>
            <person name="Ahren D."/>
            <person name="Johansson T."/>
            <person name="Persson P."/>
            <person name="Tunlid A."/>
        </authorList>
    </citation>
    <scope>NUCLEOTIDE SEQUENCE [LARGE SCALE GENOMIC DNA]</scope>
    <source>
        <strain evidence="2 3">CBS 406.79</strain>
    </source>
</reference>
<sequence>MLLFSTELLQMPFSTLDSAASRHTSQSDSSERVFPSKTRRASVSTSPGSRYRDSSLLTGFWSWDTDKAEMVFCNKFGEYNGRKEASGGKSPAKVGISTESSLSLGLSKRDSPSSSGSSKKSFSDPRPSRDSLLLQDVQASALMHHPLSCERRSAPAFGGPSLPPSTPPPLRFDTSSNFTGWLLPDGIDTSIPEGNFPDLPDLSNSSFSLANISVSSEHVPLTPRRNIGLGLNLGSPAKAEVLCHDGVLSDRFLVETMLTFNAMELEGQESNHSVSHRGEAKLNRFTGTPKSLTSGFVIKDSTKSPSTSTPRKTVNATKPNKTRGSQSSELDFSPSVPVKYQSRIPKFKTKLYRQSVPIPVISSTSVSPPLKSPESTHRSFSLQRRGRDVTVSTICSSLKGCSSNVPLPSSISSSTSSPPSPKKTGYPSCVSEFGSDESPPRTSSNVVKGTDRVKRGAIRSEFEYRRRSTSSSASAGDRVLPLLALDSQDRGPNQGQNCRDNAEAQTKQQKTRMLWRR</sequence>
<keyword evidence="3" id="KW-1185">Reference proteome</keyword>
<organism evidence="2 3">
    <name type="scientific">Collybiopsis confluens</name>
    <dbReference type="NCBI Taxonomy" id="2823264"/>
    <lineage>
        <taxon>Eukaryota</taxon>
        <taxon>Fungi</taxon>
        <taxon>Dikarya</taxon>
        <taxon>Basidiomycota</taxon>
        <taxon>Agaricomycotina</taxon>
        <taxon>Agaricomycetes</taxon>
        <taxon>Agaricomycetidae</taxon>
        <taxon>Agaricales</taxon>
        <taxon>Marasmiineae</taxon>
        <taxon>Omphalotaceae</taxon>
        <taxon>Collybiopsis</taxon>
    </lineage>
</organism>
<protein>
    <submittedName>
        <fullName evidence="2">Uncharacterized protein</fullName>
    </submittedName>
</protein>
<feature type="region of interest" description="Disordered" evidence="1">
    <location>
        <begin position="361"/>
        <end position="384"/>
    </location>
</feature>
<feature type="compositionally biased region" description="Low complexity" evidence="1">
    <location>
        <begin position="303"/>
        <end position="313"/>
    </location>
</feature>
<evidence type="ECO:0000313" key="3">
    <source>
        <dbReference type="Proteomes" id="UP000518752"/>
    </source>
</evidence>
<feature type="region of interest" description="Disordered" evidence="1">
    <location>
        <begin position="406"/>
        <end position="447"/>
    </location>
</feature>
<gene>
    <name evidence="2" type="ORF">D9757_005308</name>
</gene>
<dbReference type="OrthoDB" id="3069607at2759"/>
<proteinExistence type="predicted"/>
<evidence type="ECO:0000256" key="1">
    <source>
        <dbReference type="SAM" id="MobiDB-lite"/>
    </source>
</evidence>
<accession>A0A8H5ME62</accession>
<feature type="compositionally biased region" description="Low complexity" evidence="1">
    <location>
        <begin position="406"/>
        <end position="417"/>
    </location>
</feature>
<name>A0A8H5ME62_9AGAR</name>
<comment type="caution">
    <text evidence="2">The sequence shown here is derived from an EMBL/GenBank/DDBJ whole genome shotgun (WGS) entry which is preliminary data.</text>
</comment>
<feature type="region of interest" description="Disordered" evidence="1">
    <location>
        <begin position="82"/>
        <end position="130"/>
    </location>
</feature>
<feature type="compositionally biased region" description="Polar residues" evidence="1">
    <location>
        <begin position="314"/>
        <end position="330"/>
    </location>
</feature>
<evidence type="ECO:0000313" key="2">
    <source>
        <dbReference type="EMBL" id="KAF5390381.1"/>
    </source>
</evidence>
<feature type="region of interest" description="Disordered" evidence="1">
    <location>
        <begin position="293"/>
        <end position="335"/>
    </location>
</feature>